<feature type="repeat" description="PPR" evidence="3">
    <location>
        <begin position="378"/>
        <end position="412"/>
    </location>
</feature>
<dbReference type="InterPro" id="IPR002885">
    <property type="entry name" value="PPR_rpt"/>
</dbReference>
<dbReference type="PANTHER" id="PTHR47926:SF342">
    <property type="entry name" value="TETRATRICOPEPTIDE-LIKE HELICAL DOMAIN-CONTAINING PROTEIN-RELATED"/>
    <property type="match status" value="1"/>
</dbReference>
<feature type="repeat" description="PPR" evidence="3">
    <location>
        <begin position="574"/>
        <end position="608"/>
    </location>
</feature>
<organism evidence="4 5">
    <name type="scientific">Vanilla planifolia</name>
    <name type="common">Vanilla</name>
    <dbReference type="NCBI Taxonomy" id="51239"/>
    <lineage>
        <taxon>Eukaryota</taxon>
        <taxon>Viridiplantae</taxon>
        <taxon>Streptophyta</taxon>
        <taxon>Embryophyta</taxon>
        <taxon>Tracheophyta</taxon>
        <taxon>Spermatophyta</taxon>
        <taxon>Magnoliopsida</taxon>
        <taxon>Liliopsida</taxon>
        <taxon>Asparagales</taxon>
        <taxon>Orchidaceae</taxon>
        <taxon>Vanilloideae</taxon>
        <taxon>Vanilleae</taxon>
        <taxon>Vanilla</taxon>
    </lineage>
</organism>
<feature type="repeat" description="PPR" evidence="3">
    <location>
        <begin position="44"/>
        <end position="78"/>
    </location>
</feature>
<dbReference type="Gene3D" id="1.25.40.10">
    <property type="entry name" value="Tetratricopeptide repeat domain"/>
    <property type="match status" value="6"/>
</dbReference>
<dbReference type="FunFam" id="1.25.40.10:FF:000090">
    <property type="entry name" value="Pentatricopeptide repeat-containing protein, chloroplastic"/>
    <property type="match status" value="1"/>
</dbReference>
<dbReference type="Pfam" id="PF13041">
    <property type="entry name" value="PPR_2"/>
    <property type="match status" value="3"/>
</dbReference>
<dbReference type="InterPro" id="IPR046848">
    <property type="entry name" value="E_motif"/>
</dbReference>
<dbReference type="NCBIfam" id="TIGR00756">
    <property type="entry name" value="PPR"/>
    <property type="match status" value="5"/>
</dbReference>
<sequence>MEKAFWSFSRPFIVSAIKYSIDHKFLTLGQSLHALAIKTGLFPETLLCNHLINLYVKCQSFDYAQRLFEEMPEKNLISYSTLISGNSRSGKPILSLRLLSELQCHSLSPNQFVFSSSIVACSKLNSLSFGKQVHSKVIVSGFGVDPFVSASLIDMYSKLGDTDLAISIFRQYPYRDPVFFNSMVSGYVSIGAYDKALLLFREERKFVYFKPTEFSFGSILKACSVVNKEVGMQLHGLIMKSGYNSNCFVGTSLVDMYGRLGLVENLEKASQDILSDDIALYNAVIGGYSRNNLDVIALDFFSELIMQGFTPNECTSSTALKSCAGLKSSCWGRAIHGIVLKSEFCEDIVVKTAMIDMYMKCGKVEQGCSIFDSMNERNIVSYNSMIFGLGQKGYFVQALSLYKEMKYQFVEFDPSTFVALMHSTLGQLWAVYGDVVKHGLGSNLMIRNTLLSCLIDNGLAQETLNLFNRMRERDVVSWTTVISGLVQLDLHTDATELFKQMCSSDIFPNSFTFSSVLKACGSFGGLKQGRCIHGCSFKHGIMDEFTNSSLLDMYAKCGVLEDSRRLFDEVDSKEIVFWNSMITAYAQHGLGREAIGLYKLIEEKNIDPNHVTFVSLLSACSHSGMVEDGVRLFELMVSRHSLLPLTEHYACMVYLFGRAGFLDRAKLFIDTMPFEADASVWTVFIAACKLHGNFELADLARKKLDRMLCEDKSTLVLVSNVFSEVGKWVDAEEARTKISAGGMKKEPGLSWVQTAGCIT</sequence>
<reference evidence="4 5" key="1">
    <citation type="journal article" date="2020" name="Nat. Food">
        <title>A phased Vanilla planifolia genome enables genetic improvement of flavour and production.</title>
        <authorList>
            <person name="Hasing T."/>
            <person name="Tang H."/>
            <person name="Brym M."/>
            <person name="Khazi F."/>
            <person name="Huang T."/>
            <person name="Chambers A.H."/>
        </authorList>
    </citation>
    <scope>NUCLEOTIDE SEQUENCE [LARGE SCALE GENOMIC DNA]</scope>
    <source>
        <tissue evidence="4">Leaf</tissue>
    </source>
</reference>
<dbReference type="PANTHER" id="PTHR47926">
    <property type="entry name" value="PENTATRICOPEPTIDE REPEAT-CONTAINING PROTEIN"/>
    <property type="match status" value="1"/>
</dbReference>
<evidence type="ECO:0000256" key="2">
    <source>
        <dbReference type="ARBA" id="ARBA00061659"/>
    </source>
</evidence>
<gene>
    <name evidence="4" type="ORF">HPP92_004274</name>
</gene>
<feature type="repeat" description="PPR" evidence="3">
    <location>
        <begin position="176"/>
        <end position="211"/>
    </location>
</feature>
<dbReference type="OrthoDB" id="185373at2759"/>
<evidence type="ECO:0008006" key="6">
    <source>
        <dbReference type="Google" id="ProtNLM"/>
    </source>
</evidence>
<dbReference type="GO" id="GO:0003723">
    <property type="term" value="F:RNA binding"/>
    <property type="evidence" value="ECO:0007669"/>
    <property type="project" value="InterPro"/>
</dbReference>
<dbReference type="Pfam" id="PF01535">
    <property type="entry name" value="PPR"/>
    <property type="match status" value="6"/>
</dbReference>
<accession>A0A835RJ70</accession>
<evidence type="ECO:0000256" key="3">
    <source>
        <dbReference type="PROSITE-ProRule" id="PRU00708"/>
    </source>
</evidence>
<feature type="repeat" description="PPR" evidence="3">
    <location>
        <begin position="609"/>
        <end position="643"/>
    </location>
</feature>
<proteinExistence type="inferred from homology"/>
<protein>
    <recommendedName>
        <fullName evidence="6">Pentatricopeptide repeat-containing protein</fullName>
    </recommendedName>
</protein>
<feature type="repeat" description="PPR" evidence="3">
    <location>
        <begin position="474"/>
        <end position="508"/>
    </location>
</feature>
<feature type="repeat" description="PPR" evidence="3">
    <location>
        <begin position="277"/>
        <end position="311"/>
    </location>
</feature>
<dbReference type="InterPro" id="IPR011990">
    <property type="entry name" value="TPR-like_helical_dom_sf"/>
</dbReference>
<evidence type="ECO:0000313" key="5">
    <source>
        <dbReference type="Proteomes" id="UP000639772"/>
    </source>
</evidence>
<evidence type="ECO:0000313" key="4">
    <source>
        <dbReference type="EMBL" id="KAG0493280.1"/>
    </source>
</evidence>
<comment type="similarity">
    <text evidence="2">Belongs to the PPR family. PCMP-E subfamily.</text>
</comment>
<comment type="caution">
    <text evidence="4">The sequence shown here is derived from an EMBL/GenBank/DDBJ whole genome shotgun (WGS) entry which is preliminary data.</text>
</comment>
<evidence type="ECO:0000256" key="1">
    <source>
        <dbReference type="ARBA" id="ARBA00022737"/>
    </source>
</evidence>
<keyword evidence="1" id="KW-0677">Repeat</keyword>
<dbReference type="Proteomes" id="UP000639772">
    <property type="component" value="Unassembled WGS sequence"/>
</dbReference>
<name>A0A835RJ70_VANPL</name>
<dbReference type="GO" id="GO:0009451">
    <property type="term" value="P:RNA modification"/>
    <property type="evidence" value="ECO:0007669"/>
    <property type="project" value="InterPro"/>
</dbReference>
<dbReference type="AlphaFoldDB" id="A0A835RJ70"/>
<dbReference type="GO" id="GO:0005739">
    <property type="term" value="C:mitochondrion"/>
    <property type="evidence" value="ECO:0007669"/>
    <property type="project" value="UniProtKB-ARBA"/>
</dbReference>
<dbReference type="Pfam" id="PF20431">
    <property type="entry name" value="E_motif"/>
    <property type="match status" value="1"/>
</dbReference>
<dbReference type="FunFam" id="1.25.40.10:FF:000205">
    <property type="entry name" value="Pentatricopeptide repeat-containing protein, mitochondrial"/>
    <property type="match status" value="1"/>
</dbReference>
<dbReference type="EMBL" id="JADCNM010000002">
    <property type="protein sequence ID" value="KAG0493280.1"/>
    <property type="molecule type" value="Genomic_DNA"/>
</dbReference>
<dbReference type="InterPro" id="IPR046960">
    <property type="entry name" value="PPR_At4g14850-like_plant"/>
</dbReference>
<dbReference type="PROSITE" id="PS51375">
    <property type="entry name" value="PPR"/>
    <property type="match status" value="7"/>
</dbReference>